<dbReference type="PROSITE" id="PS50106">
    <property type="entry name" value="PDZ"/>
    <property type="match status" value="1"/>
</dbReference>
<gene>
    <name evidence="6" type="ORF">HRU87_04930</name>
</gene>
<dbReference type="KEGG" id="aqg:HRU87_04930"/>
<dbReference type="GO" id="GO:0006508">
    <property type="term" value="P:proteolysis"/>
    <property type="evidence" value="ECO:0007669"/>
    <property type="project" value="UniProtKB-KW"/>
</dbReference>
<dbReference type="InterPro" id="IPR036034">
    <property type="entry name" value="PDZ_sf"/>
</dbReference>
<dbReference type="InterPro" id="IPR051201">
    <property type="entry name" value="Chloro_Bact_Ser_Proteases"/>
</dbReference>
<evidence type="ECO:0000313" key="7">
    <source>
        <dbReference type="Proteomes" id="UP000501003"/>
    </source>
</evidence>
<feature type="domain" description="PDZ" evidence="5">
    <location>
        <begin position="297"/>
        <end position="383"/>
    </location>
</feature>
<evidence type="ECO:0000259" key="5">
    <source>
        <dbReference type="PROSITE" id="PS50106"/>
    </source>
</evidence>
<dbReference type="Pfam" id="PF13180">
    <property type="entry name" value="PDZ_2"/>
    <property type="match status" value="1"/>
</dbReference>
<sequence length="399" mass="40412">MSEWNRSGENQFTFNPPYRAPEPLVAKRSRRPLRALGIATLTMAAALVGGIIGSTAFTLSYLAISQPAPVVVNNTEQVNWVTGAAANAAPSVATIGVEDASGSGSGSGVALTEDGYILTNAHVVTLGGLTDQANITVQLWNGEVYPAELVGYDSIYDLAVLKIDAIGLKPIAFADSDSLNVGEDVVAIGAPLGLSSTVTQGIISALNRTIQVASSEVSENPGLQFWNGTGTAPISLQVIQTDAAINPGNSGGALVNSSGELIGINVAIATAGNAESGSIGVGFAIPSNTAERIAQEIVETGSATHGLLGAMVSDNTAENSSFSTGAYVEDVTDGGAAQSAGIRAGDIVVRFGGELVASASDLTALVRAEPAGAAVEVEVIRSSERLTFQVTLGDAADLN</sequence>
<evidence type="ECO:0000256" key="1">
    <source>
        <dbReference type="ARBA" id="ARBA00010541"/>
    </source>
</evidence>
<dbReference type="GO" id="GO:0004252">
    <property type="term" value="F:serine-type endopeptidase activity"/>
    <property type="evidence" value="ECO:0007669"/>
    <property type="project" value="InterPro"/>
</dbReference>
<dbReference type="AlphaFoldDB" id="A0A7D4Q6Q2"/>
<dbReference type="RefSeq" id="WP_173493819.1">
    <property type="nucleotide sequence ID" value="NZ_CP054056.1"/>
</dbReference>
<dbReference type="PRINTS" id="PR00834">
    <property type="entry name" value="PROTEASES2C"/>
</dbReference>
<dbReference type="InterPro" id="IPR009003">
    <property type="entry name" value="Peptidase_S1_PA"/>
</dbReference>
<dbReference type="Proteomes" id="UP000501003">
    <property type="component" value="Chromosome"/>
</dbReference>
<dbReference type="PANTHER" id="PTHR43343:SF3">
    <property type="entry name" value="PROTEASE DO-LIKE 8, CHLOROPLASTIC"/>
    <property type="match status" value="1"/>
</dbReference>
<comment type="similarity">
    <text evidence="1">Belongs to the peptidase S1C family.</text>
</comment>
<keyword evidence="7" id="KW-1185">Reference proteome</keyword>
<keyword evidence="4" id="KW-1133">Transmembrane helix</keyword>
<dbReference type="InterPro" id="IPR001478">
    <property type="entry name" value="PDZ"/>
</dbReference>
<organism evidence="6 7">
    <name type="scientific">Aquiluna borgnonia</name>
    <dbReference type="NCBI Taxonomy" id="2499157"/>
    <lineage>
        <taxon>Bacteria</taxon>
        <taxon>Bacillati</taxon>
        <taxon>Actinomycetota</taxon>
        <taxon>Actinomycetes</taxon>
        <taxon>Micrococcales</taxon>
        <taxon>Microbacteriaceae</taxon>
        <taxon>Luna cluster</taxon>
        <taxon>Luna-1 subcluster</taxon>
        <taxon>Aquiluna</taxon>
    </lineage>
</organism>
<dbReference type="Gene3D" id="2.40.10.10">
    <property type="entry name" value="Trypsin-like serine proteases"/>
    <property type="match status" value="2"/>
</dbReference>
<dbReference type="EMBL" id="CP054056">
    <property type="protein sequence ID" value="QKJ25522.1"/>
    <property type="molecule type" value="Genomic_DNA"/>
</dbReference>
<dbReference type="Pfam" id="PF13365">
    <property type="entry name" value="Trypsin_2"/>
    <property type="match status" value="1"/>
</dbReference>
<feature type="transmembrane region" description="Helical" evidence="4">
    <location>
        <begin position="36"/>
        <end position="64"/>
    </location>
</feature>
<accession>A0A7D4Q6Q2</accession>
<dbReference type="Gene3D" id="2.30.42.10">
    <property type="match status" value="1"/>
</dbReference>
<evidence type="ECO:0000256" key="2">
    <source>
        <dbReference type="ARBA" id="ARBA00022670"/>
    </source>
</evidence>
<dbReference type="SMART" id="SM00228">
    <property type="entry name" value="PDZ"/>
    <property type="match status" value="1"/>
</dbReference>
<keyword evidence="3" id="KW-0378">Hydrolase</keyword>
<proteinExistence type="inferred from homology"/>
<keyword evidence="4" id="KW-0472">Membrane</keyword>
<keyword evidence="4" id="KW-0812">Transmembrane</keyword>
<reference evidence="6 7" key="1">
    <citation type="submission" date="2020-05" db="EMBL/GenBank/DDBJ databases">
        <title>Aquirufa sp. strain 15G-AUS-rot a new Aquirufa species.</title>
        <authorList>
            <person name="Pitt A."/>
            <person name="Hahn M.W."/>
        </authorList>
    </citation>
    <scope>NUCLEOTIDE SEQUENCE [LARGE SCALE GENOMIC DNA]</scope>
    <source>
        <strain evidence="6 7">15G-AUS-rot</strain>
    </source>
</reference>
<keyword evidence="2" id="KW-0645">Protease</keyword>
<dbReference type="InterPro" id="IPR043504">
    <property type="entry name" value="Peptidase_S1_PA_chymotrypsin"/>
</dbReference>
<dbReference type="InterPro" id="IPR001940">
    <property type="entry name" value="Peptidase_S1C"/>
</dbReference>
<dbReference type="SUPFAM" id="SSF50494">
    <property type="entry name" value="Trypsin-like serine proteases"/>
    <property type="match status" value="1"/>
</dbReference>
<name>A0A7D4Q6Q2_9MICO</name>
<dbReference type="SUPFAM" id="SSF50156">
    <property type="entry name" value="PDZ domain-like"/>
    <property type="match status" value="1"/>
</dbReference>
<protein>
    <submittedName>
        <fullName evidence="6">Trypsin-like peptidase domain-containing protein</fullName>
    </submittedName>
</protein>
<evidence type="ECO:0000256" key="3">
    <source>
        <dbReference type="ARBA" id="ARBA00022801"/>
    </source>
</evidence>
<evidence type="ECO:0000313" key="6">
    <source>
        <dbReference type="EMBL" id="QKJ25522.1"/>
    </source>
</evidence>
<dbReference type="PANTHER" id="PTHR43343">
    <property type="entry name" value="PEPTIDASE S12"/>
    <property type="match status" value="1"/>
</dbReference>
<evidence type="ECO:0000256" key="4">
    <source>
        <dbReference type="SAM" id="Phobius"/>
    </source>
</evidence>